<keyword evidence="2" id="KW-1185">Reference proteome</keyword>
<gene>
    <name evidence="1" type="ORF">FLP30_09525</name>
</gene>
<dbReference type="Proteomes" id="UP000324536">
    <property type="component" value="Chromosome"/>
</dbReference>
<dbReference type="AlphaFoldDB" id="A0A5C1YQR3"/>
<evidence type="ECO:0000313" key="2">
    <source>
        <dbReference type="Proteomes" id="UP000324536"/>
    </source>
</evidence>
<proteinExistence type="predicted"/>
<sequence>MPSLDQATQDLAFRTHLLRNDHDGLAFVVAVDGGTDVRPTFFPDYRRTIPSWFERLTCKKAILLIVRQSEEILTILTARWGDFYDS</sequence>
<dbReference type="EMBL" id="CP043506">
    <property type="protein sequence ID" value="QEO17945.1"/>
    <property type="molecule type" value="Genomic_DNA"/>
</dbReference>
<reference evidence="1 2" key="1">
    <citation type="submission" date="2019-09" db="EMBL/GenBank/DDBJ databases">
        <title>Genome sequencing of strain KACC 21233.</title>
        <authorList>
            <person name="Heo J."/>
            <person name="Kim S.-J."/>
            <person name="Kim J.-S."/>
            <person name="Hong S.-B."/>
            <person name="Kwon S.-W."/>
        </authorList>
    </citation>
    <scope>NUCLEOTIDE SEQUENCE [LARGE SCALE GENOMIC DNA]</scope>
    <source>
        <strain evidence="1 2">KACC 21233</strain>
    </source>
</reference>
<organism evidence="1 2">
    <name type="scientific">Acetobacter vaccinii</name>
    <dbReference type="NCBI Taxonomy" id="2592655"/>
    <lineage>
        <taxon>Bacteria</taxon>
        <taxon>Pseudomonadati</taxon>
        <taxon>Pseudomonadota</taxon>
        <taxon>Alphaproteobacteria</taxon>
        <taxon>Acetobacterales</taxon>
        <taxon>Acetobacteraceae</taxon>
        <taxon>Acetobacter</taxon>
    </lineage>
</organism>
<dbReference type="KEGG" id="acek:FLP30_09525"/>
<evidence type="ECO:0000313" key="1">
    <source>
        <dbReference type="EMBL" id="QEO17945.1"/>
    </source>
</evidence>
<protein>
    <submittedName>
        <fullName evidence="1">Uncharacterized protein</fullName>
    </submittedName>
</protein>
<name>A0A5C1YQR3_9PROT</name>
<dbReference type="RefSeq" id="WP_149279621.1">
    <property type="nucleotide sequence ID" value="NZ_CP043506.1"/>
</dbReference>
<accession>A0A5C1YQR3</accession>